<dbReference type="RefSeq" id="WP_150620031.1">
    <property type="nucleotide sequence ID" value="NZ_CABPSM010000003.1"/>
</dbReference>
<evidence type="ECO:0000256" key="2">
    <source>
        <dbReference type="ARBA" id="ARBA00023125"/>
    </source>
</evidence>
<sequence length="342" mass="39223">MASIVEIKRGFGVRWKGVVRRAGVPTQVAYFDVRDDAEEWVRVVDNDARERQNEIKRQQALDALRERSRNEHRTFGDVLHRYLIEIVPHKRGADVEATRIKAFLKTPISKILVESLTQAHFAAWRDARLRSVGGSTVNRDLTILSHVIRVARAEWDVQLSRNPLHNFRKPKSNPPRERRLSPDEEVALLNACAETRNRHVVPVIVLALETAMRMGEIVHLDWSRIDLERQSAYLSETKTGVPRGVPLSTRAVEILVRLGVRNRGRVFRGLTENALRHAYARAVERAGIKNLTFHDLRHEATSRIVEKGLTMLEVATITGHKDLRMLQRYTHLRTQDLAKKLG</sequence>
<evidence type="ECO:0000313" key="5">
    <source>
        <dbReference type="EMBL" id="VVD91324.1"/>
    </source>
</evidence>
<keyword evidence="6" id="KW-1185">Reference proteome</keyword>
<dbReference type="SUPFAM" id="SSF56349">
    <property type="entry name" value="DNA breaking-rejoining enzymes"/>
    <property type="match status" value="1"/>
</dbReference>
<dbReference type="CDD" id="cd00796">
    <property type="entry name" value="INT_Rci_Hp1_C"/>
    <property type="match status" value="1"/>
</dbReference>
<evidence type="ECO:0000256" key="1">
    <source>
        <dbReference type="ARBA" id="ARBA00022908"/>
    </source>
</evidence>
<dbReference type="InterPro" id="IPR011010">
    <property type="entry name" value="DNA_brk_join_enz"/>
</dbReference>
<keyword evidence="3" id="KW-0233">DNA recombination</keyword>
<dbReference type="Proteomes" id="UP000343317">
    <property type="component" value="Unassembled WGS sequence"/>
</dbReference>
<dbReference type="GO" id="GO:0015074">
    <property type="term" value="P:DNA integration"/>
    <property type="evidence" value="ECO:0007669"/>
    <property type="project" value="UniProtKB-KW"/>
</dbReference>
<dbReference type="InterPro" id="IPR010998">
    <property type="entry name" value="Integrase_recombinase_N"/>
</dbReference>
<gene>
    <name evidence="5" type="ORF">PHO31112_01636</name>
</gene>
<dbReference type="PANTHER" id="PTHR30349:SF94">
    <property type="entry name" value="INTEGRASE_RECOMBINASE HI_1414-RELATED"/>
    <property type="match status" value="1"/>
</dbReference>
<dbReference type="EMBL" id="CABPSM010000003">
    <property type="protein sequence ID" value="VVD91324.1"/>
    <property type="molecule type" value="Genomic_DNA"/>
</dbReference>
<dbReference type="Gene3D" id="1.10.443.10">
    <property type="entry name" value="Intergrase catalytic core"/>
    <property type="match status" value="1"/>
</dbReference>
<dbReference type="PROSITE" id="PS51898">
    <property type="entry name" value="TYR_RECOMBINASE"/>
    <property type="match status" value="1"/>
</dbReference>
<dbReference type="GO" id="GO:0003677">
    <property type="term" value="F:DNA binding"/>
    <property type="evidence" value="ECO:0007669"/>
    <property type="project" value="UniProtKB-KW"/>
</dbReference>
<evidence type="ECO:0000313" key="6">
    <source>
        <dbReference type="Proteomes" id="UP000343317"/>
    </source>
</evidence>
<dbReference type="GO" id="GO:0006310">
    <property type="term" value="P:DNA recombination"/>
    <property type="evidence" value="ECO:0007669"/>
    <property type="project" value="UniProtKB-KW"/>
</dbReference>
<dbReference type="Gene3D" id="1.10.150.130">
    <property type="match status" value="1"/>
</dbReference>
<keyword evidence="1" id="KW-0229">DNA integration</keyword>
<dbReference type="Pfam" id="PF00589">
    <property type="entry name" value="Phage_integrase"/>
    <property type="match status" value="1"/>
</dbReference>
<proteinExistence type="predicted"/>
<feature type="domain" description="Tyr recombinase" evidence="4">
    <location>
        <begin position="175"/>
        <end position="342"/>
    </location>
</feature>
<dbReference type="AlphaFoldDB" id="A0A5E4TXL9"/>
<dbReference type="PANTHER" id="PTHR30349">
    <property type="entry name" value="PHAGE INTEGRASE-RELATED"/>
    <property type="match status" value="1"/>
</dbReference>
<accession>A0A5E4TXL9</accession>
<organism evidence="5 6">
    <name type="scientific">Pandoraea horticolens</name>
    <dbReference type="NCBI Taxonomy" id="2508298"/>
    <lineage>
        <taxon>Bacteria</taxon>
        <taxon>Pseudomonadati</taxon>
        <taxon>Pseudomonadota</taxon>
        <taxon>Betaproteobacteria</taxon>
        <taxon>Burkholderiales</taxon>
        <taxon>Burkholderiaceae</taxon>
        <taxon>Pandoraea</taxon>
    </lineage>
</organism>
<dbReference type="InterPro" id="IPR050090">
    <property type="entry name" value="Tyrosine_recombinase_XerCD"/>
</dbReference>
<evidence type="ECO:0000259" key="4">
    <source>
        <dbReference type="PROSITE" id="PS51898"/>
    </source>
</evidence>
<dbReference type="InterPro" id="IPR002104">
    <property type="entry name" value="Integrase_catalytic"/>
</dbReference>
<name>A0A5E4TXL9_9BURK</name>
<reference evidence="5 6" key="1">
    <citation type="submission" date="2019-08" db="EMBL/GenBank/DDBJ databases">
        <authorList>
            <person name="Peeters C."/>
        </authorList>
    </citation>
    <scope>NUCLEOTIDE SEQUENCE [LARGE SCALE GENOMIC DNA]</scope>
    <source>
        <strain evidence="5 6">LMG 31112</strain>
    </source>
</reference>
<dbReference type="InterPro" id="IPR013762">
    <property type="entry name" value="Integrase-like_cat_sf"/>
</dbReference>
<evidence type="ECO:0000256" key="3">
    <source>
        <dbReference type="ARBA" id="ARBA00023172"/>
    </source>
</evidence>
<protein>
    <submittedName>
        <fullName evidence="5">Integrase</fullName>
    </submittedName>
</protein>
<keyword evidence="2" id="KW-0238">DNA-binding</keyword>